<evidence type="ECO:0000313" key="2">
    <source>
        <dbReference type="Proteomes" id="UP000663889"/>
    </source>
</evidence>
<dbReference type="EMBL" id="CAJNOU010000908">
    <property type="protein sequence ID" value="CAF1113791.1"/>
    <property type="molecule type" value="Genomic_DNA"/>
</dbReference>
<accession>A0A814Q105</accession>
<dbReference type="AlphaFoldDB" id="A0A814Q105"/>
<reference evidence="1" key="1">
    <citation type="submission" date="2021-02" db="EMBL/GenBank/DDBJ databases">
        <authorList>
            <person name="Nowell W R."/>
        </authorList>
    </citation>
    <scope>NUCLEOTIDE SEQUENCE</scope>
</reference>
<evidence type="ECO:0000313" key="1">
    <source>
        <dbReference type="EMBL" id="CAF1113791.1"/>
    </source>
</evidence>
<gene>
    <name evidence="1" type="ORF">SEV965_LOCUS16531</name>
</gene>
<comment type="caution">
    <text evidence="1">The sequence shown here is derived from an EMBL/GenBank/DDBJ whole genome shotgun (WGS) entry which is preliminary data.</text>
</comment>
<dbReference type="Proteomes" id="UP000663889">
    <property type="component" value="Unassembled WGS sequence"/>
</dbReference>
<organism evidence="1 2">
    <name type="scientific">Rotaria sordida</name>
    <dbReference type="NCBI Taxonomy" id="392033"/>
    <lineage>
        <taxon>Eukaryota</taxon>
        <taxon>Metazoa</taxon>
        <taxon>Spiralia</taxon>
        <taxon>Gnathifera</taxon>
        <taxon>Rotifera</taxon>
        <taxon>Eurotatoria</taxon>
        <taxon>Bdelloidea</taxon>
        <taxon>Philodinida</taxon>
        <taxon>Philodinidae</taxon>
        <taxon>Rotaria</taxon>
    </lineage>
</organism>
<protein>
    <submittedName>
        <fullName evidence="1">Uncharacterized protein</fullName>
    </submittedName>
</protein>
<proteinExistence type="predicted"/>
<name>A0A814Q105_9BILA</name>
<sequence length="354" mass="41867">MSSIEEYELLKKRGTWTDRLIYIRSLPDRTQIETHLKQSANLLDIFNADNLPVRQRGKAAEAWLRLEVDEKQVHQFVINAINNKNIPRRIKHHILKSLHKECRSKKFSTSFYYNLACTLTSSIDHNQFNIDAHTLPYCSTTEQIEDLLSRWSISRFDQIENTSPLRSKLLRYQTLIAIRLIKNDLASKYNVNDELESYFRNNRELFLFLAQQEPKVMCRFAIEHLKRLDKHKRIFPEFIYEKQKRMFAKAPDEMIELISLTATYQPEQEQTRTFAYQRGLVCKGHSCSTCGNCCDWYYCNDYYAKRNGATCNRDYVSNLFLDDVLSSIYDDTLYSDNDSLYHGMNMICKCQENN</sequence>